<comment type="caution">
    <text evidence="2">The sequence shown here is derived from an EMBL/GenBank/DDBJ whole genome shotgun (WGS) entry which is preliminary data.</text>
</comment>
<dbReference type="Proteomes" id="UP001300692">
    <property type="component" value="Unassembled WGS sequence"/>
</dbReference>
<dbReference type="PANTHER" id="PTHR34585:SF22">
    <property type="entry name" value="HELIX-TURN-HELIX DOMAIN-CONTAINING PROTEIN"/>
    <property type="match status" value="1"/>
</dbReference>
<evidence type="ECO:0000259" key="1">
    <source>
        <dbReference type="Pfam" id="PF12728"/>
    </source>
</evidence>
<dbReference type="EMBL" id="JAOYOD010000001">
    <property type="protein sequence ID" value="MCV9388068.1"/>
    <property type="molecule type" value="Genomic_DNA"/>
</dbReference>
<dbReference type="SUPFAM" id="SSF46955">
    <property type="entry name" value="Putative DNA-binding domain"/>
    <property type="match status" value="1"/>
</dbReference>
<dbReference type="Pfam" id="PF12728">
    <property type="entry name" value="HTH_17"/>
    <property type="match status" value="1"/>
</dbReference>
<evidence type="ECO:0000313" key="2">
    <source>
        <dbReference type="EMBL" id="MCV9388068.1"/>
    </source>
</evidence>
<dbReference type="PANTHER" id="PTHR34585">
    <property type="match status" value="1"/>
</dbReference>
<reference evidence="2 3" key="1">
    <citation type="submission" date="2022-10" db="EMBL/GenBank/DDBJ databases">
        <title>Comparative genomics and taxonomic characterization of three novel marine species of genus Reichenbachiella exhibiting antioxidant and polysaccharide degradation activities.</title>
        <authorList>
            <person name="Muhammad N."/>
            <person name="Lee Y.-J."/>
            <person name="Ko J."/>
            <person name="Kim S.-G."/>
        </authorList>
    </citation>
    <scope>NUCLEOTIDE SEQUENCE [LARGE SCALE GENOMIC DNA]</scope>
    <source>
        <strain evidence="2 3">ABR2-5</strain>
    </source>
</reference>
<dbReference type="InterPro" id="IPR009061">
    <property type="entry name" value="DNA-bd_dom_put_sf"/>
</dbReference>
<accession>A0ABT3CWK0</accession>
<name>A0ABT3CWK0_9BACT</name>
<dbReference type="InterPro" id="IPR041657">
    <property type="entry name" value="HTH_17"/>
</dbReference>
<feature type="domain" description="Helix-turn-helix" evidence="1">
    <location>
        <begin position="37"/>
        <end position="86"/>
    </location>
</feature>
<gene>
    <name evidence="2" type="ORF">N7U62_15410</name>
</gene>
<sequence>MSTNDLLTKKDLADFEERMNERFQQALAHSGASKKRWLRSKEVAEMLGISMSSLQNFRINGTLPYAKLDGTIFYDYDEIMAVMKANEVRA</sequence>
<keyword evidence="3" id="KW-1185">Reference proteome</keyword>
<dbReference type="RefSeq" id="WP_264138893.1">
    <property type="nucleotide sequence ID" value="NZ_JAOYOD010000001.1"/>
</dbReference>
<organism evidence="2 3">
    <name type="scientific">Reichenbachiella ulvae</name>
    <dbReference type="NCBI Taxonomy" id="2980104"/>
    <lineage>
        <taxon>Bacteria</taxon>
        <taxon>Pseudomonadati</taxon>
        <taxon>Bacteroidota</taxon>
        <taxon>Cytophagia</taxon>
        <taxon>Cytophagales</taxon>
        <taxon>Reichenbachiellaceae</taxon>
        <taxon>Reichenbachiella</taxon>
    </lineage>
</organism>
<evidence type="ECO:0000313" key="3">
    <source>
        <dbReference type="Proteomes" id="UP001300692"/>
    </source>
</evidence>
<protein>
    <submittedName>
        <fullName evidence="2">Helix-turn-helix domain-containing protein</fullName>
    </submittedName>
</protein>
<proteinExistence type="predicted"/>